<evidence type="ECO:0000313" key="9">
    <source>
        <dbReference type="EMBL" id="TCC44278.1"/>
    </source>
</evidence>
<evidence type="ECO:0000256" key="7">
    <source>
        <dbReference type="SAM" id="Phobius"/>
    </source>
</evidence>
<evidence type="ECO:0000256" key="2">
    <source>
        <dbReference type="ARBA" id="ARBA00022448"/>
    </source>
</evidence>
<feature type="transmembrane region" description="Helical" evidence="7">
    <location>
        <begin position="538"/>
        <end position="556"/>
    </location>
</feature>
<dbReference type="OrthoDB" id="9809303at2"/>
<keyword evidence="2" id="KW-0813">Transport</keyword>
<keyword evidence="10" id="KW-1185">Reference proteome</keyword>
<dbReference type="InterPro" id="IPR036721">
    <property type="entry name" value="RCK_C_sf"/>
</dbReference>
<dbReference type="Gene3D" id="3.30.70.1450">
    <property type="entry name" value="Regulator of K+ conductance, C-terminal domain"/>
    <property type="match status" value="2"/>
</dbReference>
<organism evidence="9 10">
    <name type="scientific">Kribbella capetownensis</name>
    <dbReference type="NCBI Taxonomy" id="1572659"/>
    <lineage>
        <taxon>Bacteria</taxon>
        <taxon>Bacillati</taxon>
        <taxon>Actinomycetota</taxon>
        <taxon>Actinomycetes</taxon>
        <taxon>Propionibacteriales</taxon>
        <taxon>Kribbellaceae</taxon>
        <taxon>Kribbella</taxon>
    </lineage>
</organism>
<dbReference type="EMBL" id="SJKD01000010">
    <property type="protein sequence ID" value="TCC44278.1"/>
    <property type="molecule type" value="Genomic_DNA"/>
</dbReference>
<comment type="subcellular location">
    <subcellularLocation>
        <location evidence="1">Membrane</location>
        <topology evidence="1">Multi-pass membrane protein</topology>
    </subcellularLocation>
</comment>
<dbReference type="PANTHER" id="PTHR43652">
    <property type="entry name" value="BASIC AMINO ACID ANTIPORTER YFCC-RELATED"/>
    <property type="match status" value="1"/>
</dbReference>
<sequence>MDDGTISLIILGLTVAVFVWNRLPVDLVAVLTALSLWATGVLDFPAIIAGFGDPVVIFIASLFVVSEGIDSTGVTTWAGQAIVKYAGTQRSRLLVAVTALCALLTALITLNGAVAALLPLVVMLAVRIGEPPSRMLMPLTFAGSAGSLLMLTGTPVNIIVSEASSDAGAGAFPFFSFAVVGVPLVIGTIAISVFLGPRLLPAARPAHAPADLARHAHTLDVHYAMTNGFYRLRVRELSPLLGRGVADVDLTPYPGVEIVGAQDGDGVSRVSESLNVGDVLVVTGPSEAVGSLTIDSLLAVCMAPTPVDDLLTREAGVVEVVIPPRSSLVGESVFPGMHRAHDLVIIAVQRMAKDRGNQPTVLAEGDALLVHGTWAALDELTRDRDVLLVDSPDLVRRQAVPWGAKASIAVAILAGMVVLLSTGAVPPALAGLLAATAMVATRVIGPRQAYRAISWQIVVLIGALIPLSTAIQTSGGADRIADLIIDAVGPGRPYLLLLALFLLTATLGQVVSNTATVLIVTPIAVAAAQGTGTSVQPVLMLTAVAGAASLLTPISTPANMMVMNPAGYRFGDYWKLGLPVMLWWLLTALVIIPLVWPF</sequence>
<dbReference type="GO" id="GO:0008324">
    <property type="term" value="F:monoatomic cation transmembrane transporter activity"/>
    <property type="evidence" value="ECO:0007669"/>
    <property type="project" value="InterPro"/>
</dbReference>
<evidence type="ECO:0000256" key="5">
    <source>
        <dbReference type="ARBA" id="ARBA00022989"/>
    </source>
</evidence>
<dbReference type="InterPro" id="IPR006037">
    <property type="entry name" value="RCK_C"/>
</dbReference>
<dbReference type="PANTHER" id="PTHR43652:SF2">
    <property type="entry name" value="BASIC AMINO ACID ANTIPORTER YFCC-RELATED"/>
    <property type="match status" value="1"/>
</dbReference>
<dbReference type="PROSITE" id="PS51202">
    <property type="entry name" value="RCK_C"/>
    <property type="match status" value="1"/>
</dbReference>
<dbReference type="GO" id="GO:0006813">
    <property type="term" value="P:potassium ion transport"/>
    <property type="evidence" value="ECO:0007669"/>
    <property type="project" value="InterPro"/>
</dbReference>
<accession>A0A4R0JI15</accession>
<dbReference type="InterPro" id="IPR051679">
    <property type="entry name" value="DASS-Related_Transporters"/>
</dbReference>
<evidence type="ECO:0000313" key="10">
    <source>
        <dbReference type="Proteomes" id="UP000293342"/>
    </source>
</evidence>
<comment type="caution">
    <text evidence="9">The sequence shown here is derived from an EMBL/GenBank/DDBJ whole genome shotgun (WGS) entry which is preliminary data.</text>
</comment>
<dbReference type="AlphaFoldDB" id="A0A4R0JI15"/>
<feature type="transmembrane region" description="Helical" evidence="7">
    <location>
        <begin position="494"/>
        <end position="526"/>
    </location>
</feature>
<evidence type="ECO:0000259" key="8">
    <source>
        <dbReference type="PROSITE" id="PS51202"/>
    </source>
</evidence>
<dbReference type="Pfam" id="PF03600">
    <property type="entry name" value="CitMHS"/>
    <property type="match status" value="1"/>
</dbReference>
<evidence type="ECO:0000256" key="3">
    <source>
        <dbReference type="ARBA" id="ARBA00022692"/>
    </source>
</evidence>
<feature type="domain" description="RCK C-terminal" evidence="8">
    <location>
        <begin position="305"/>
        <end position="386"/>
    </location>
</feature>
<feature type="transmembrane region" description="Helical" evidence="7">
    <location>
        <begin position="576"/>
        <end position="596"/>
    </location>
</feature>
<evidence type="ECO:0000256" key="6">
    <source>
        <dbReference type="ARBA" id="ARBA00023136"/>
    </source>
</evidence>
<feature type="transmembrane region" description="Helical" evidence="7">
    <location>
        <begin position="6"/>
        <end position="23"/>
    </location>
</feature>
<dbReference type="Proteomes" id="UP000293342">
    <property type="component" value="Unassembled WGS sequence"/>
</dbReference>
<dbReference type="SUPFAM" id="SSF116726">
    <property type="entry name" value="TrkA C-terminal domain-like"/>
    <property type="match status" value="2"/>
</dbReference>
<feature type="transmembrane region" description="Helical" evidence="7">
    <location>
        <begin position="138"/>
        <end position="160"/>
    </location>
</feature>
<feature type="transmembrane region" description="Helical" evidence="7">
    <location>
        <begin position="452"/>
        <end position="474"/>
    </location>
</feature>
<keyword evidence="3 7" id="KW-0812">Transmembrane</keyword>
<reference evidence="9 10" key="1">
    <citation type="submission" date="2019-02" db="EMBL/GenBank/DDBJ databases">
        <title>Kribbella capetownensis sp. nov. and Kribbella speibonae sp. nov., isolated from soil.</title>
        <authorList>
            <person name="Curtis S.M."/>
            <person name="Norton I."/>
            <person name="Everest G.J."/>
            <person name="Meyers P.R."/>
        </authorList>
    </citation>
    <scope>NUCLEOTIDE SEQUENCE [LARGE SCALE GENOMIC DNA]</scope>
    <source>
        <strain evidence="9 10">YM53</strain>
    </source>
</reference>
<gene>
    <name evidence="9" type="ORF">E0H75_36140</name>
</gene>
<keyword evidence="6 7" id="KW-0472">Membrane</keyword>
<proteinExistence type="predicted"/>
<dbReference type="InterPro" id="IPR004680">
    <property type="entry name" value="Cit_transptr-like_dom"/>
</dbReference>
<protein>
    <submittedName>
        <fullName evidence="9">SLC13 family permease</fullName>
    </submittedName>
</protein>
<keyword evidence="5 7" id="KW-1133">Transmembrane helix</keyword>
<feature type="transmembrane region" description="Helical" evidence="7">
    <location>
        <begin position="44"/>
        <end position="65"/>
    </location>
</feature>
<dbReference type="RefSeq" id="WP_131518198.1">
    <property type="nucleotide sequence ID" value="NZ_SJKD01000010.1"/>
</dbReference>
<feature type="transmembrane region" description="Helical" evidence="7">
    <location>
        <begin position="402"/>
        <end position="422"/>
    </location>
</feature>
<dbReference type="GO" id="GO:0005886">
    <property type="term" value="C:plasma membrane"/>
    <property type="evidence" value="ECO:0007669"/>
    <property type="project" value="TreeGrafter"/>
</dbReference>
<evidence type="ECO:0000256" key="4">
    <source>
        <dbReference type="ARBA" id="ARBA00022737"/>
    </source>
</evidence>
<feature type="transmembrane region" description="Helical" evidence="7">
    <location>
        <begin position="172"/>
        <end position="195"/>
    </location>
</feature>
<name>A0A4R0JI15_9ACTN</name>
<feature type="transmembrane region" description="Helical" evidence="7">
    <location>
        <begin position="93"/>
        <end position="126"/>
    </location>
</feature>
<keyword evidence="4" id="KW-0677">Repeat</keyword>
<evidence type="ECO:0000256" key="1">
    <source>
        <dbReference type="ARBA" id="ARBA00004141"/>
    </source>
</evidence>